<feature type="domain" description="HTH cro/C1-type" evidence="7">
    <location>
        <begin position="7"/>
        <end position="61"/>
    </location>
</feature>
<comment type="subcellular location">
    <subcellularLocation>
        <location evidence="1">Membrane</location>
        <topology evidence="1">Multi-pass membrane protein</topology>
    </subcellularLocation>
</comment>
<keyword evidence="3 6" id="KW-1133">Transmembrane helix</keyword>
<dbReference type="InterPro" id="IPR010982">
    <property type="entry name" value="Lambda_DNA-bd_dom_sf"/>
</dbReference>
<dbReference type="PANTHER" id="PTHR46558">
    <property type="entry name" value="TRACRIPTIONAL REGULATORY PROTEIN-RELATED-RELATED"/>
    <property type="match status" value="1"/>
</dbReference>
<name>A0ABQ2BBK0_9SPHI</name>
<dbReference type="SUPFAM" id="SSF47413">
    <property type="entry name" value="lambda repressor-like DNA-binding domains"/>
    <property type="match status" value="1"/>
</dbReference>
<feature type="transmembrane region" description="Helical" evidence="6">
    <location>
        <begin position="78"/>
        <end position="100"/>
    </location>
</feature>
<reference evidence="9" key="1">
    <citation type="journal article" date="2019" name="Int. J. Syst. Evol. Microbiol.">
        <title>The Global Catalogue of Microorganisms (GCM) 10K type strain sequencing project: providing services to taxonomists for standard genome sequencing and annotation.</title>
        <authorList>
            <consortium name="The Broad Institute Genomics Platform"/>
            <consortium name="The Broad Institute Genome Sequencing Center for Infectious Disease"/>
            <person name="Wu L."/>
            <person name="Ma J."/>
        </authorList>
    </citation>
    <scope>NUCLEOTIDE SEQUENCE [LARGE SCALE GENOMIC DNA]</scope>
    <source>
        <strain evidence="9">CCM 8939</strain>
    </source>
</reference>
<dbReference type="PANTHER" id="PTHR46558:SF4">
    <property type="entry name" value="DNA-BIDING PHAGE PROTEIN"/>
    <property type="match status" value="1"/>
</dbReference>
<evidence type="ECO:0000313" key="9">
    <source>
        <dbReference type="Proteomes" id="UP000645390"/>
    </source>
</evidence>
<evidence type="ECO:0000256" key="1">
    <source>
        <dbReference type="ARBA" id="ARBA00004141"/>
    </source>
</evidence>
<evidence type="ECO:0000256" key="6">
    <source>
        <dbReference type="SAM" id="Phobius"/>
    </source>
</evidence>
<dbReference type="Pfam" id="PF01381">
    <property type="entry name" value="HTH_3"/>
    <property type="match status" value="1"/>
</dbReference>
<dbReference type="Pfam" id="PF09685">
    <property type="entry name" value="MamF_MmsF"/>
    <property type="match status" value="1"/>
</dbReference>
<protein>
    <recommendedName>
        <fullName evidence="7">HTH cro/C1-type domain-containing protein</fullName>
    </recommendedName>
</protein>
<organism evidence="8 9">
    <name type="scientific">Pedobacter mendelii</name>
    <dbReference type="NCBI Taxonomy" id="1908240"/>
    <lineage>
        <taxon>Bacteria</taxon>
        <taxon>Pseudomonadati</taxon>
        <taxon>Bacteroidota</taxon>
        <taxon>Sphingobacteriia</taxon>
        <taxon>Sphingobacteriales</taxon>
        <taxon>Sphingobacteriaceae</taxon>
        <taxon>Pedobacter</taxon>
    </lineage>
</organism>
<dbReference type="CDD" id="cd00093">
    <property type="entry name" value="HTH_XRE"/>
    <property type="match status" value="1"/>
</dbReference>
<sequence>MKLSDKLKELRSQHGFSQQELARKAQLSLRTIQRIELDETDPRGDTLIRIAEAFNLKPEDLKVQAVQRDKYFLPVLNLSALSFLLFPLLGFIIPLILWVLKRDKYSDADGKRLLNFQITWSIGLVIIYCLLISGKMFHFGFLGGIESMFITLAALYIINFLLIILNTFLSVKNKRLFYQPAIPFLR</sequence>
<dbReference type="SMART" id="SM00530">
    <property type="entry name" value="HTH_XRE"/>
    <property type="match status" value="1"/>
</dbReference>
<evidence type="ECO:0000256" key="4">
    <source>
        <dbReference type="ARBA" id="ARBA00023125"/>
    </source>
</evidence>
<dbReference type="EMBL" id="BMDJ01000001">
    <property type="protein sequence ID" value="GGI22313.1"/>
    <property type="molecule type" value="Genomic_DNA"/>
</dbReference>
<feature type="transmembrane region" description="Helical" evidence="6">
    <location>
        <begin position="120"/>
        <end position="142"/>
    </location>
</feature>
<gene>
    <name evidence="8" type="ORF">GCM10008119_02020</name>
</gene>
<keyword evidence="2 6" id="KW-0812">Transmembrane</keyword>
<evidence type="ECO:0000259" key="7">
    <source>
        <dbReference type="PROSITE" id="PS50943"/>
    </source>
</evidence>
<dbReference type="RefSeq" id="WP_188411398.1">
    <property type="nucleotide sequence ID" value="NZ_BMDJ01000001.1"/>
</dbReference>
<keyword evidence="9" id="KW-1185">Reference proteome</keyword>
<evidence type="ECO:0000313" key="8">
    <source>
        <dbReference type="EMBL" id="GGI22313.1"/>
    </source>
</evidence>
<dbReference type="Proteomes" id="UP000645390">
    <property type="component" value="Unassembled WGS sequence"/>
</dbReference>
<dbReference type="PROSITE" id="PS50943">
    <property type="entry name" value="HTH_CROC1"/>
    <property type="match status" value="1"/>
</dbReference>
<keyword evidence="5 6" id="KW-0472">Membrane</keyword>
<dbReference type="Gene3D" id="1.10.260.40">
    <property type="entry name" value="lambda repressor-like DNA-binding domains"/>
    <property type="match status" value="1"/>
</dbReference>
<proteinExistence type="predicted"/>
<dbReference type="InterPro" id="IPR001387">
    <property type="entry name" value="Cro/C1-type_HTH"/>
</dbReference>
<evidence type="ECO:0000256" key="2">
    <source>
        <dbReference type="ARBA" id="ARBA00022692"/>
    </source>
</evidence>
<keyword evidence="4" id="KW-0238">DNA-binding</keyword>
<feature type="transmembrane region" description="Helical" evidence="6">
    <location>
        <begin position="148"/>
        <end position="169"/>
    </location>
</feature>
<evidence type="ECO:0000256" key="3">
    <source>
        <dbReference type="ARBA" id="ARBA00022989"/>
    </source>
</evidence>
<evidence type="ECO:0000256" key="5">
    <source>
        <dbReference type="ARBA" id="ARBA00023136"/>
    </source>
</evidence>
<dbReference type="InterPro" id="IPR019109">
    <property type="entry name" value="MamF_MmsF"/>
</dbReference>
<comment type="caution">
    <text evidence="8">The sequence shown here is derived from an EMBL/GenBank/DDBJ whole genome shotgun (WGS) entry which is preliminary data.</text>
</comment>
<accession>A0ABQ2BBK0</accession>